<dbReference type="InterPro" id="IPR051458">
    <property type="entry name" value="Cyt/Met_Dipeptidase"/>
</dbReference>
<dbReference type="EMBL" id="NBAG03000332">
    <property type="protein sequence ID" value="PNI39428.1"/>
    <property type="molecule type" value="Genomic_DNA"/>
</dbReference>
<comment type="caution">
    <text evidence="4">The sequence shown here is derived from an EMBL/GenBank/DDBJ whole genome shotgun (WGS) entry which is preliminary data.</text>
</comment>
<dbReference type="AlphaFoldDB" id="A0A2J8KWN8"/>
<evidence type="ECO:0000256" key="2">
    <source>
        <dbReference type="ARBA" id="ARBA00022723"/>
    </source>
</evidence>
<keyword evidence="2" id="KW-0479">Metal-binding</keyword>
<evidence type="ECO:0000313" key="5">
    <source>
        <dbReference type="Proteomes" id="UP000236370"/>
    </source>
</evidence>
<organism evidence="4 5">
    <name type="scientific">Pan troglodytes</name>
    <name type="common">Chimpanzee</name>
    <dbReference type="NCBI Taxonomy" id="9598"/>
    <lineage>
        <taxon>Eukaryota</taxon>
        <taxon>Metazoa</taxon>
        <taxon>Chordata</taxon>
        <taxon>Craniata</taxon>
        <taxon>Vertebrata</taxon>
        <taxon>Euteleostomi</taxon>
        <taxon>Mammalia</taxon>
        <taxon>Eutheria</taxon>
        <taxon>Euarchontoglires</taxon>
        <taxon>Primates</taxon>
        <taxon>Haplorrhini</taxon>
        <taxon>Catarrhini</taxon>
        <taxon>Hominidae</taxon>
        <taxon>Pan</taxon>
    </lineage>
</organism>
<feature type="non-terminal residue" evidence="4">
    <location>
        <position position="1"/>
    </location>
</feature>
<dbReference type="Gene3D" id="3.40.630.10">
    <property type="entry name" value="Zn peptidases"/>
    <property type="match status" value="1"/>
</dbReference>
<dbReference type="Proteomes" id="UP000236370">
    <property type="component" value="Unassembled WGS sequence"/>
</dbReference>
<protein>
    <submittedName>
        <fullName evidence="4">CNDP2 isoform 25</fullName>
    </submittedName>
</protein>
<dbReference type="PANTHER" id="PTHR43270">
    <property type="entry name" value="BETA-ALA-HIS DIPEPTIDASE"/>
    <property type="match status" value="1"/>
</dbReference>
<evidence type="ECO:0000313" key="4">
    <source>
        <dbReference type="EMBL" id="PNI39428.1"/>
    </source>
</evidence>
<dbReference type="Gene3D" id="3.30.70.360">
    <property type="match status" value="1"/>
</dbReference>
<reference evidence="4 5" key="1">
    <citation type="submission" date="2017-12" db="EMBL/GenBank/DDBJ databases">
        <title>High-resolution comparative analysis of great ape genomes.</title>
        <authorList>
            <person name="Pollen A."/>
            <person name="Hastie A."/>
            <person name="Hormozdiari F."/>
            <person name="Dougherty M."/>
            <person name="Liu R."/>
            <person name="Chaisson M."/>
            <person name="Hoppe E."/>
            <person name="Hill C."/>
            <person name="Pang A."/>
            <person name="Hillier L."/>
            <person name="Baker C."/>
            <person name="Armstrong J."/>
            <person name="Shendure J."/>
            <person name="Paten B."/>
            <person name="Wilson R."/>
            <person name="Chao H."/>
            <person name="Schneider V."/>
            <person name="Ventura M."/>
            <person name="Kronenberg Z."/>
            <person name="Murali S."/>
            <person name="Gordon D."/>
            <person name="Cantsilieris S."/>
            <person name="Munson K."/>
            <person name="Nelson B."/>
            <person name="Raja A."/>
            <person name="Underwood J."/>
            <person name="Diekhans M."/>
            <person name="Fiddes I."/>
            <person name="Haussler D."/>
            <person name="Eichler E."/>
        </authorList>
    </citation>
    <scope>NUCLEOTIDE SEQUENCE [LARGE SCALE GENOMIC DNA]</scope>
    <source>
        <strain evidence="4">Yerkes chimp pedigree #C0471</strain>
    </source>
</reference>
<dbReference type="GO" id="GO:0006508">
    <property type="term" value="P:proteolysis"/>
    <property type="evidence" value="ECO:0007669"/>
    <property type="project" value="UniProtKB-KW"/>
</dbReference>
<dbReference type="SUPFAM" id="SSF53187">
    <property type="entry name" value="Zn-dependent exopeptidases"/>
    <property type="match status" value="1"/>
</dbReference>
<dbReference type="PANTHER" id="PTHR43270:SF11">
    <property type="entry name" value="CYTOSOLIC NON-SPECIFIC DIPEPTIDASE"/>
    <property type="match status" value="1"/>
</dbReference>
<keyword evidence="3" id="KW-0378">Hydrolase</keyword>
<dbReference type="GO" id="GO:0046872">
    <property type="term" value="F:metal ion binding"/>
    <property type="evidence" value="ECO:0007669"/>
    <property type="project" value="UniProtKB-KW"/>
</dbReference>
<proteinExistence type="predicted"/>
<name>A0A2J8KWN8_PANTR</name>
<sequence>DELIFAQKDTFFKDVDYVCISDNYWLGKKKPCITYGLRGICYFFIEVECSNKDLHSGVYGGSVHEAMTDLILLMGSLFPFPLVRSSTTSENRHKCIQLSTGGATRWAYE</sequence>
<dbReference type="GO" id="GO:0008233">
    <property type="term" value="F:peptidase activity"/>
    <property type="evidence" value="ECO:0007669"/>
    <property type="project" value="UniProtKB-KW"/>
</dbReference>
<keyword evidence="1" id="KW-0645">Protease</keyword>
<gene>
    <name evidence="4" type="ORF">CK820_G0035300</name>
</gene>
<accession>A0A2J8KWN8</accession>
<evidence type="ECO:0000256" key="3">
    <source>
        <dbReference type="ARBA" id="ARBA00022801"/>
    </source>
</evidence>
<evidence type="ECO:0000256" key="1">
    <source>
        <dbReference type="ARBA" id="ARBA00022670"/>
    </source>
</evidence>